<dbReference type="EMBL" id="RBZM01000001">
    <property type="protein sequence ID" value="RKP57963.1"/>
    <property type="molecule type" value="Genomic_DNA"/>
</dbReference>
<gene>
    <name evidence="2" type="ORF">D7Z26_00140</name>
</gene>
<dbReference type="RefSeq" id="WP_120973618.1">
    <property type="nucleotide sequence ID" value="NZ_RBZM01000001.1"/>
</dbReference>
<name>A0A494Y7B0_9BACL</name>
<dbReference type="InterPro" id="IPR029068">
    <property type="entry name" value="Glyas_Bleomycin-R_OHBP_Dase"/>
</dbReference>
<organism evidence="2 3">
    <name type="scientific">Cohnella endophytica</name>
    <dbReference type="NCBI Taxonomy" id="2419778"/>
    <lineage>
        <taxon>Bacteria</taxon>
        <taxon>Bacillati</taxon>
        <taxon>Bacillota</taxon>
        <taxon>Bacilli</taxon>
        <taxon>Bacillales</taxon>
        <taxon>Paenibacillaceae</taxon>
        <taxon>Cohnella</taxon>
    </lineage>
</organism>
<dbReference type="SUPFAM" id="SSF54593">
    <property type="entry name" value="Glyoxalase/Bleomycin resistance protein/Dihydroxybiphenyl dioxygenase"/>
    <property type="match status" value="1"/>
</dbReference>
<proteinExistence type="predicted"/>
<evidence type="ECO:0000313" key="2">
    <source>
        <dbReference type="EMBL" id="RKP57963.1"/>
    </source>
</evidence>
<reference evidence="2 3" key="1">
    <citation type="submission" date="2018-10" db="EMBL/GenBank/DDBJ databases">
        <title>Cohnella sp. M2MS4P-1, whole genome shotgun sequence.</title>
        <authorList>
            <person name="Tuo L."/>
        </authorList>
    </citation>
    <scope>NUCLEOTIDE SEQUENCE [LARGE SCALE GENOMIC DNA]</scope>
    <source>
        <strain evidence="2 3">M2MS4P-1</strain>
    </source>
</reference>
<evidence type="ECO:0000313" key="3">
    <source>
        <dbReference type="Proteomes" id="UP000282076"/>
    </source>
</evidence>
<protein>
    <submittedName>
        <fullName evidence="2">VOC family protein</fullName>
    </submittedName>
</protein>
<dbReference type="OrthoDB" id="2608626at2"/>
<dbReference type="CDD" id="cd06587">
    <property type="entry name" value="VOC"/>
    <property type="match status" value="1"/>
</dbReference>
<dbReference type="Proteomes" id="UP000282076">
    <property type="component" value="Unassembled WGS sequence"/>
</dbReference>
<comment type="caution">
    <text evidence="2">The sequence shown here is derived from an EMBL/GenBank/DDBJ whole genome shotgun (WGS) entry which is preliminary data.</text>
</comment>
<keyword evidence="3" id="KW-1185">Reference proteome</keyword>
<sequence length="118" mass="13667">MRPIVSSKLLGVMLYAKDLKRASNWYSDKLGFQITDYNFDDFVELAIEGTYVMHLFRDLDLVPITRAVFSFNTYNIEHAYIALKNNGVEVDSLETYGDHKSFSFKDCEGNQLMISQYD</sequence>
<dbReference type="Pfam" id="PF00903">
    <property type="entry name" value="Glyoxalase"/>
    <property type="match status" value="1"/>
</dbReference>
<dbReference type="AlphaFoldDB" id="A0A494Y7B0"/>
<evidence type="ECO:0000259" key="1">
    <source>
        <dbReference type="PROSITE" id="PS51819"/>
    </source>
</evidence>
<dbReference type="Gene3D" id="3.10.180.10">
    <property type="entry name" value="2,3-Dihydroxybiphenyl 1,2-Dioxygenase, domain 1"/>
    <property type="match status" value="1"/>
</dbReference>
<accession>A0A494Y7B0</accession>
<dbReference type="InterPro" id="IPR037523">
    <property type="entry name" value="VOC_core"/>
</dbReference>
<dbReference type="InterPro" id="IPR004360">
    <property type="entry name" value="Glyas_Fos-R_dOase_dom"/>
</dbReference>
<feature type="domain" description="VOC" evidence="1">
    <location>
        <begin position="8"/>
        <end position="117"/>
    </location>
</feature>
<dbReference type="PROSITE" id="PS51819">
    <property type="entry name" value="VOC"/>
    <property type="match status" value="1"/>
</dbReference>